<dbReference type="EMBL" id="MH591110">
    <property type="protein sequence ID" value="AYC65519.1"/>
    <property type="molecule type" value="Genomic_DNA"/>
</dbReference>
<keyword evidence="1" id="KW-0150">Chloroplast</keyword>
<organism evidence="1">
    <name type="scientific">Rhipiliopsis peltata</name>
    <dbReference type="NCBI Taxonomy" id="2320810"/>
    <lineage>
        <taxon>Eukaryota</taxon>
        <taxon>Viridiplantae</taxon>
        <taxon>Chlorophyta</taxon>
        <taxon>core chlorophytes</taxon>
        <taxon>Ulvophyceae</taxon>
        <taxon>TCBD clade</taxon>
        <taxon>Bryopsidales</taxon>
        <taxon>Halimedineae</taxon>
        <taxon>Halimedaceae</taxon>
        <taxon>Rhipiliopsideae</taxon>
        <taxon>Rhipiliopsis</taxon>
    </lineage>
</organism>
<accession>A0A386B1E4</accession>
<geneLocation type="chloroplast" evidence="1"/>
<proteinExistence type="predicted"/>
<dbReference type="AlphaFoldDB" id="A0A386B1E4"/>
<sequence>MAFSYLLTSILEPQDPEWNPIIEEFRTQFPNSSLFFTYGTAKKTTHRITWGIIFLFACVHLIRPNS</sequence>
<gene>
    <name evidence="1" type="primary">ycf47</name>
</gene>
<reference evidence="1" key="1">
    <citation type="submission" date="2018-07" db="EMBL/GenBank/DDBJ databases">
        <authorList>
            <person name="Quirk P.G."/>
            <person name="Krulwich T.A."/>
        </authorList>
    </citation>
    <scope>NUCLEOTIDE SEQUENCE</scope>
</reference>
<reference evidence="1" key="2">
    <citation type="journal article" date="2019" name="Mol. Phylogenet. Evol.">
        <title>Reassessment of the classification of bryopsidales (chlorophyta) based on chloroplast phylogenomic analyses.</title>
        <authorList>
            <person name="Cremen M.C."/>
            <person name="Leliaert F."/>
            <person name="West J."/>
            <person name="Lam D.W."/>
            <person name="Shimada S."/>
            <person name="Lopez-Bautista J.M."/>
            <person name="Verbruggen H."/>
        </authorList>
    </citation>
    <scope>NUCLEOTIDE SEQUENCE</scope>
</reference>
<evidence type="ECO:0000313" key="1">
    <source>
        <dbReference type="EMBL" id="AYC65519.1"/>
    </source>
</evidence>
<name>A0A386B1E4_9CHLO</name>
<dbReference type="RefSeq" id="YP_009519505.1">
    <property type="nucleotide sequence ID" value="NC_039526.1"/>
</dbReference>
<keyword evidence="1" id="KW-0934">Plastid</keyword>
<dbReference type="GeneID" id="38279346"/>
<protein>
    <submittedName>
        <fullName evidence="1">Uncharacterized protein</fullName>
    </submittedName>
</protein>